<accession>A0A9W9R9W7</accession>
<organism evidence="3 4">
    <name type="scientific">Penicillium concentricum</name>
    <dbReference type="NCBI Taxonomy" id="293559"/>
    <lineage>
        <taxon>Eukaryota</taxon>
        <taxon>Fungi</taxon>
        <taxon>Dikarya</taxon>
        <taxon>Ascomycota</taxon>
        <taxon>Pezizomycotina</taxon>
        <taxon>Eurotiomycetes</taxon>
        <taxon>Eurotiomycetidae</taxon>
        <taxon>Eurotiales</taxon>
        <taxon>Aspergillaceae</taxon>
        <taxon>Penicillium</taxon>
    </lineage>
</organism>
<evidence type="ECO:0000256" key="2">
    <source>
        <dbReference type="SAM" id="MobiDB-lite"/>
    </source>
</evidence>
<dbReference type="OrthoDB" id="4174112at2759"/>
<feature type="coiled-coil region" evidence="1">
    <location>
        <begin position="247"/>
        <end position="274"/>
    </location>
</feature>
<protein>
    <submittedName>
        <fullName evidence="3">Uncharacterized protein</fullName>
    </submittedName>
</protein>
<feature type="compositionally biased region" description="Low complexity" evidence="2">
    <location>
        <begin position="15"/>
        <end position="29"/>
    </location>
</feature>
<dbReference type="GeneID" id="81467890"/>
<dbReference type="AlphaFoldDB" id="A0A9W9R9W7"/>
<dbReference type="RefSeq" id="XP_056574522.1">
    <property type="nucleotide sequence ID" value="XM_056728707.1"/>
</dbReference>
<keyword evidence="4" id="KW-1185">Reference proteome</keyword>
<comment type="caution">
    <text evidence="3">The sequence shown here is derived from an EMBL/GenBank/DDBJ whole genome shotgun (WGS) entry which is preliminary data.</text>
</comment>
<reference evidence="3" key="1">
    <citation type="submission" date="2022-12" db="EMBL/GenBank/DDBJ databases">
        <authorList>
            <person name="Petersen C."/>
        </authorList>
    </citation>
    <scope>NUCLEOTIDE SEQUENCE</scope>
    <source>
        <strain evidence="3">IBT 3081</strain>
    </source>
</reference>
<dbReference type="InterPro" id="IPR022190">
    <property type="entry name" value="DUF3716"/>
</dbReference>
<proteinExistence type="predicted"/>
<dbReference type="EMBL" id="JAPZBT010000006">
    <property type="protein sequence ID" value="KAJ5356375.1"/>
    <property type="molecule type" value="Genomic_DNA"/>
</dbReference>
<evidence type="ECO:0000256" key="1">
    <source>
        <dbReference type="SAM" id="Coils"/>
    </source>
</evidence>
<name>A0A9W9R9W7_9EURO</name>
<feature type="region of interest" description="Disordered" evidence="2">
    <location>
        <begin position="174"/>
        <end position="196"/>
    </location>
</feature>
<feature type="region of interest" description="Disordered" evidence="2">
    <location>
        <begin position="1"/>
        <end position="37"/>
    </location>
</feature>
<dbReference type="Pfam" id="PF12511">
    <property type="entry name" value="DUF3716"/>
    <property type="match status" value="1"/>
</dbReference>
<keyword evidence="1" id="KW-0175">Coiled coil</keyword>
<evidence type="ECO:0000313" key="3">
    <source>
        <dbReference type="EMBL" id="KAJ5356375.1"/>
    </source>
</evidence>
<evidence type="ECO:0000313" key="4">
    <source>
        <dbReference type="Proteomes" id="UP001147752"/>
    </source>
</evidence>
<sequence>MGLFDEDPDPNAVDPTLPTATSAAKSPAPGQSPEIRRNASDIEIPAITWGTAEKPPGALAAHIKRLDYSVAHSGDSGRLTSEALAFMSLMPAQRDLVLRPNVSWMRVILERTLNSRIENIESALLQVVGLRAEHPCVPCQRGYGPWSLCVVLEGKPDFTACATCHFRGNDSRCTHYQPPPDRTESPRQGHTASHRTTEINISRNRTRREIEVLRQATGGNTAADETRQRIAVVAEGLKLQCQQLSHIRAHIELLQQHNRELQSLCRNVQRLQREEAVAAAAAIFTDARGRHSRGHRRR</sequence>
<dbReference type="Proteomes" id="UP001147752">
    <property type="component" value="Unassembled WGS sequence"/>
</dbReference>
<gene>
    <name evidence="3" type="ORF">N7517_010984</name>
</gene>
<reference evidence="3" key="2">
    <citation type="journal article" date="2023" name="IMA Fungus">
        <title>Comparative genomic study of the Penicillium genus elucidates a diverse pangenome and 15 lateral gene transfer events.</title>
        <authorList>
            <person name="Petersen C."/>
            <person name="Sorensen T."/>
            <person name="Nielsen M.R."/>
            <person name="Sondergaard T.E."/>
            <person name="Sorensen J.L."/>
            <person name="Fitzpatrick D.A."/>
            <person name="Frisvad J.C."/>
            <person name="Nielsen K.L."/>
        </authorList>
    </citation>
    <scope>NUCLEOTIDE SEQUENCE</scope>
    <source>
        <strain evidence="3">IBT 3081</strain>
    </source>
</reference>